<organism evidence="11 12">
    <name type="scientific">Aquimarina algiphila</name>
    <dbReference type="NCBI Taxonomy" id="2047982"/>
    <lineage>
        <taxon>Bacteria</taxon>
        <taxon>Pseudomonadati</taxon>
        <taxon>Bacteroidota</taxon>
        <taxon>Flavobacteriia</taxon>
        <taxon>Flavobacteriales</taxon>
        <taxon>Flavobacteriaceae</taxon>
        <taxon>Aquimarina</taxon>
    </lineage>
</organism>
<keyword evidence="6" id="KW-0804">Transcription</keyword>
<dbReference type="GO" id="GO:0043565">
    <property type="term" value="F:sequence-specific DNA binding"/>
    <property type="evidence" value="ECO:0007669"/>
    <property type="project" value="InterPro"/>
</dbReference>
<feature type="transmembrane region" description="Helical" evidence="9">
    <location>
        <begin position="7"/>
        <end position="28"/>
    </location>
</feature>
<dbReference type="GO" id="GO:0003700">
    <property type="term" value="F:DNA-binding transcription factor activity"/>
    <property type="evidence" value="ECO:0007669"/>
    <property type="project" value="InterPro"/>
</dbReference>
<evidence type="ECO:0000256" key="4">
    <source>
        <dbReference type="ARBA" id="ARBA00022803"/>
    </source>
</evidence>
<keyword evidence="12" id="KW-1185">Reference proteome</keyword>
<keyword evidence="8" id="KW-0175">Coiled coil</keyword>
<feature type="domain" description="HTH araC/xylS-type" evidence="10">
    <location>
        <begin position="460"/>
        <end position="568"/>
    </location>
</feature>
<keyword evidence="9" id="KW-0812">Transmembrane</keyword>
<dbReference type="SMART" id="SM00028">
    <property type="entry name" value="TPR"/>
    <property type="match status" value="5"/>
</dbReference>
<keyword evidence="4" id="KW-0802">TPR repeat</keyword>
<dbReference type="PROSITE" id="PS01124">
    <property type="entry name" value="HTH_ARAC_FAMILY_2"/>
    <property type="match status" value="1"/>
</dbReference>
<evidence type="ECO:0000256" key="1">
    <source>
        <dbReference type="ARBA" id="ARBA00004496"/>
    </source>
</evidence>
<dbReference type="AlphaFoldDB" id="A0A554VAX0"/>
<dbReference type="InterPro" id="IPR051476">
    <property type="entry name" value="Bac_ResReg_Asp_Phosphatase"/>
</dbReference>
<reference evidence="11 12" key="1">
    <citation type="submission" date="2019-07" db="EMBL/GenBank/DDBJ databases">
        <title>The draft genome sequence of Aquimarina algiphila M91.</title>
        <authorList>
            <person name="Meng X."/>
        </authorList>
    </citation>
    <scope>NUCLEOTIDE SEQUENCE [LARGE SCALE GENOMIC DNA]</scope>
    <source>
        <strain evidence="11 12">M91</strain>
    </source>
</reference>
<dbReference type="PANTHER" id="PTHR46630">
    <property type="entry name" value="TETRATRICOPEPTIDE REPEAT PROTEIN 29"/>
    <property type="match status" value="1"/>
</dbReference>
<comment type="similarity">
    <text evidence="7">Belongs to the Rap family.</text>
</comment>
<evidence type="ECO:0000313" key="11">
    <source>
        <dbReference type="EMBL" id="TSE03436.1"/>
    </source>
</evidence>
<evidence type="ECO:0000256" key="8">
    <source>
        <dbReference type="SAM" id="Coils"/>
    </source>
</evidence>
<sequence>MFFCRRLWLRYIFFFFVLPVFQVAALYAQDNQKINSTELGDKTPQELVDLIKKATPDEREQYETTLLNYPQQDLATAEQYLRVGRYFYGKEEFEKCIRYLDKAIVIARELQEYKIICYSYTIKGNCYLREGDNQSALDAYYIALDVAKSYEDLELQMITNSCLILVLQRMNQLDKAIGISERILKLIDKTSFKNTREHVRILTTINDVYLNAEHYDSVLHYAEKGIALSKHLDYKEGLVDLYIKKGMVFYHTKQYDKAFKYLLKAEDIILNFDIENKFFPKTNINYFLASCHYEQKEYDKAIAYLDRTLDSIEETDLDKMPVIQSHLLMANCYGEKKDLEKALYWHNKYLELNEEYQKNKDKTVSKIYTAEAEKLENEIENLKSDQIADKQTKTYVLIILIIVSVAFVFVVFNYRKKQKKNTVLFQDLMQKIEVLELREQEEGEQKEEVKEIIIDDIKVDEVLKGLSKLEATEYFLRSDCSLGSIAKKTKTNTTYLSKIIKMYKGKNFNSYINELRIDYVLRRLKNDKKFRSFSIVSIAKEIGYKSDNSFTKHFKAKTGLNPSYYIKKIEHMEEQLQS</sequence>
<dbReference type="InterPro" id="IPR019734">
    <property type="entry name" value="TPR_rpt"/>
</dbReference>
<dbReference type="InterPro" id="IPR009057">
    <property type="entry name" value="Homeodomain-like_sf"/>
</dbReference>
<dbReference type="GO" id="GO:0005737">
    <property type="term" value="C:cytoplasm"/>
    <property type="evidence" value="ECO:0007669"/>
    <property type="project" value="UniProtKB-SubCell"/>
</dbReference>
<dbReference type="SUPFAM" id="SSF48452">
    <property type="entry name" value="TPR-like"/>
    <property type="match status" value="1"/>
</dbReference>
<dbReference type="Gene3D" id="1.10.10.60">
    <property type="entry name" value="Homeodomain-like"/>
    <property type="match status" value="2"/>
</dbReference>
<proteinExistence type="inferred from homology"/>
<dbReference type="EMBL" id="VLNR01000111">
    <property type="protein sequence ID" value="TSE03436.1"/>
    <property type="molecule type" value="Genomic_DNA"/>
</dbReference>
<protein>
    <submittedName>
        <fullName evidence="11">Tetratricopeptide repeat protein</fullName>
    </submittedName>
</protein>
<evidence type="ECO:0000259" key="10">
    <source>
        <dbReference type="PROSITE" id="PS01124"/>
    </source>
</evidence>
<accession>A0A554VAX0</accession>
<keyword evidence="2" id="KW-0963">Cytoplasm</keyword>
<dbReference type="InterPro" id="IPR018060">
    <property type="entry name" value="HTH_AraC"/>
</dbReference>
<feature type="coiled-coil region" evidence="8">
    <location>
        <begin position="365"/>
        <end position="392"/>
    </location>
</feature>
<dbReference type="PANTHER" id="PTHR46630:SF1">
    <property type="entry name" value="TETRATRICOPEPTIDE REPEAT PROTEIN 29"/>
    <property type="match status" value="1"/>
</dbReference>
<evidence type="ECO:0000256" key="6">
    <source>
        <dbReference type="ARBA" id="ARBA00023163"/>
    </source>
</evidence>
<name>A0A554VAX0_9FLAO</name>
<evidence type="ECO:0000256" key="5">
    <source>
        <dbReference type="ARBA" id="ARBA00023015"/>
    </source>
</evidence>
<feature type="transmembrane region" description="Helical" evidence="9">
    <location>
        <begin position="395"/>
        <end position="414"/>
    </location>
</feature>
<evidence type="ECO:0000313" key="12">
    <source>
        <dbReference type="Proteomes" id="UP000318833"/>
    </source>
</evidence>
<evidence type="ECO:0000256" key="2">
    <source>
        <dbReference type="ARBA" id="ARBA00022490"/>
    </source>
</evidence>
<dbReference type="Pfam" id="PF13424">
    <property type="entry name" value="TPR_12"/>
    <property type="match status" value="1"/>
</dbReference>
<dbReference type="Proteomes" id="UP000318833">
    <property type="component" value="Unassembled WGS sequence"/>
</dbReference>
<dbReference type="SUPFAM" id="SSF46689">
    <property type="entry name" value="Homeodomain-like"/>
    <property type="match status" value="1"/>
</dbReference>
<keyword evidence="9" id="KW-0472">Membrane</keyword>
<dbReference type="SMART" id="SM00342">
    <property type="entry name" value="HTH_ARAC"/>
    <property type="match status" value="1"/>
</dbReference>
<dbReference type="OrthoDB" id="5295174at2"/>
<evidence type="ECO:0000256" key="3">
    <source>
        <dbReference type="ARBA" id="ARBA00022737"/>
    </source>
</evidence>
<dbReference type="InterPro" id="IPR011990">
    <property type="entry name" value="TPR-like_helical_dom_sf"/>
</dbReference>
<gene>
    <name evidence="11" type="ORF">FOF46_29300</name>
</gene>
<comment type="subcellular location">
    <subcellularLocation>
        <location evidence="1">Cytoplasm</location>
    </subcellularLocation>
</comment>
<dbReference type="Gene3D" id="1.25.40.10">
    <property type="entry name" value="Tetratricopeptide repeat domain"/>
    <property type="match status" value="2"/>
</dbReference>
<keyword evidence="5" id="KW-0805">Transcription regulation</keyword>
<keyword evidence="3" id="KW-0677">Repeat</keyword>
<dbReference type="Pfam" id="PF12833">
    <property type="entry name" value="HTH_18"/>
    <property type="match status" value="1"/>
</dbReference>
<evidence type="ECO:0000256" key="9">
    <source>
        <dbReference type="SAM" id="Phobius"/>
    </source>
</evidence>
<dbReference type="RefSeq" id="WP_143918993.1">
    <property type="nucleotide sequence ID" value="NZ_CANLVC010000009.1"/>
</dbReference>
<evidence type="ECO:0000256" key="7">
    <source>
        <dbReference type="ARBA" id="ARBA00038253"/>
    </source>
</evidence>
<comment type="caution">
    <text evidence="11">The sequence shown here is derived from an EMBL/GenBank/DDBJ whole genome shotgun (WGS) entry which is preliminary data.</text>
</comment>
<keyword evidence="9" id="KW-1133">Transmembrane helix</keyword>